<protein>
    <submittedName>
        <fullName evidence="1">Uncharacterized protein</fullName>
    </submittedName>
</protein>
<gene>
    <name evidence="1" type="ORF">F3K02_14820</name>
</gene>
<accession>A0A7Y8GXV9</accession>
<dbReference type="Proteomes" id="UP000545507">
    <property type="component" value="Unassembled WGS sequence"/>
</dbReference>
<evidence type="ECO:0000313" key="1">
    <source>
        <dbReference type="EMBL" id="NWF46511.1"/>
    </source>
</evidence>
<reference evidence="1 2" key="1">
    <citation type="submission" date="2019-09" db="EMBL/GenBank/DDBJ databases">
        <title>Hydrogenophaga aromatica sp. nov., isolated from a para-xylene-degrading enrichment culture.</title>
        <authorList>
            <person name="Tancsics A."/>
            <person name="Banerjee S."/>
        </authorList>
    </citation>
    <scope>NUCLEOTIDE SEQUENCE [LARGE SCALE GENOMIC DNA]</scope>
    <source>
        <strain evidence="1 2">D2P1</strain>
    </source>
</reference>
<name>A0A7Y8GXV9_9BURK</name>
<keyword evidence="2" id="KW-1185">Reference proteome</keyword>
<dbReference type="RefSeq" id="WP_177136415.1">
    <property type="nucleotide sequence ID" value="NZ_VYGV01000013.1"/>
</dbReference>
<comment type="caution">
    <text evidence="1">The sequence shown here is derived from an EMBL/GenBank/DDBJ whole genome shotgun (WGS) entry which is preliminary data.</text>
</comment>
<sequence length="245" mass="26860">MPILDVGFIFNIRDLRTKNEMQLKPQDFLVALKLVAWGEQRWTYARLAQELGLSASEAHAAVKRGLQAGLLDQNYAVVPPSLAVDIATLAAMPFQEPLGIYRVAKKRSRRPSADDQADNPVRPHPHNLAEFALHGAKYAFPGIRLPLAVGVPTSHSAPAFAGVFAPGSMDFVWPHPNGTIRGIGVEPLHPSVPFAAMQDSKLYEMLALFDALRVGKARERGMALERLQTLIDPQAPKPIKEPLRG</sequence>
<dbReference type="AlphaFoldDB" id="A0A7Y8GXV9"/>
<proteinExistence type="predicted"/>
<evidence type="ECO:0000313" key="2">
    <source>
        <dbReference type="Proteomes" id="UP000545507"/>
    </source>
</evidence>
<dbReference type="EMBL" id="VYGV01000013">
    <property type="protein sequence ID" value="NWF46511.1"/>
    <property type="molecule type" value="Genomic_DNA"/>
</dbReference>
<organism evidence="1 2">
    <name type="scientific">Hydrogenophaga aromaticivorans</name>
    <dbReference type="NCBI Taxonomy" id="2610898"/>
    <lineage>
        <taxon>Bacteria</taxon>
        <taxon>Pseudomonadati</taxon>
        <taxon>Pseudomonadota</taxon>
        <taxon>Betaproteobacteria</taxon>
        <taxon>Burkholderiales</taxon>
        <taxon>Comamonadaceae</taxon>
        <taxon>Hydrogenophaga</taxon>
    </lineage>
</organism>